<evidence type="ECO:0000313" key="3">
    <source>
        <dbReference type="Proteomes" id="UP001464378"/>
    </source>
</evidence>
<keyword evidence="3" id="KW-1185">Reference proteome</keyword>
<reference evidence="2 3" key="1">
    <citation type="submission" date="2024-03" db="EMBL/GenBank/DDBJ databases">
        <title>Human intestinal bacterial collection.</title>
        <authorList>
            <person name="Pauvert C."/>
            <person name="Hitch T.C.A."/>
            <person name="Clavel T."/>
        </authorList>
    </citation>
    <scope>NUCLEOTIDE SEQUENCE [LARGE SCALE GENOMIC DNA]</scope>
    <source>
        <strain evidence="2 3">CLA-AP-H29</strain>
    </source>
</reference>
<name>A0ABV1ECL0_9FIRM</name>
<accession>A0ABV1ECL0</accession>
<evidence type="ECO:0000256" key="1">
    <source>
        <dbReference type="SAM" id="MobiDB-lite"/>
    </source>
</evidence>
<dbReference type="Proteomes" id="UP001464378">
    <property type="component" value="Unassembled WGS sequence"/>
</dbReference>
<organism evidence="2 3">
    <name type="scientific">Pseudoflavonifractor intestinihominis</name>
    <dbReference type="NCBI Taxonomy" id="3133171"/>
    <lineage>
        <taxon>Bacteria</taxon>
        <taxon>Bacillati</taxon>
        <taxon>Bacillota</taxon>
        <taxon>Clostridia</taxon>
        <taxon>Eubacteriales</taxon>
        <taxon>Oscillospiraceae</taxon>
        <taxon>Pseudoflavonifractor</taxon>
    </lineage>
</organism>
<dbReference type="RefSeq" id="WP_349232687.1">
    <property type="nucleotide sequence ID" value="NZ_JBBMFK010000042.1"/>
</dbReference>
<feature type="compositionally biased region" description="Basic and acidic residues" evidence="1">
    <location>
        <begin position="32"/>
        <end position="43"/>
    </location>
</feature>
<gene>
    <name evidence="2" type="ORF">WMO64_16505</name>
</gene>
<protein>
    <submittedName>
        <fullName evidence="2">Uncharacterized protein</fullName>
    </submittedName>
</protein>
<evidence type="ECO:0000313" key="2">
    <source>
        <dbReference type="EMBL" id="MEQ2445055.1"/>
    </source>
</evidence>
<proteinExistence type="predicted"/>
<dbReference type="EMBL" id="JBBMFK010000042">
    <property type="protein sequence ID" value="MEQ2445055.1"/>
    <property type="molecule type" value="Genomic_DNA"/>
</dbReference>
<sequence length="65" mass="7301">MERDLSIGKRACGDMDEVPEFCRPPQGGKNGGEIRRGRGKRKSLETKRLQDFLMVREAGLEPARA</sequence>
<comment type="caution">
    <text evidence="2">The sequence shown here is derived from an EMBL/GenBank/DDBJ whole genome shotgun (WGS) entry which is preliminary data.</text>
</comment>
<feature type="region of interest" description="Disordered" evidence="1">
    <location>
        <begin position="15"/>
        <end position="43"/>
    </location>
</feature>